<dbReference type="PANTHER" id="PTHR46424">
    <property type="entry name" value="UBX DOMAIN-CONTAINING PROTEIN 4"/>
    <property type="match status" value="1"/>
</dbReference>
<dbReference type="Gene3D" id="3.10.20.90">
    <property type="entry name" value="Phosphatidylinositol 3-kinase Catalytic Subunit, Chain A, domain 1"/>
    <property type="match status" value="1"/>
</dbReference>
<dbReference type="PROSITE" id="PS50033">
    <property type="entry name" value="UBX"/>
    <property type="match status" value="1"/>
</dbReference>
<feature type="compositionally biased region" description="Low complexity" evidence="2">
    <location>
        <begin position="439"/>
        <end position="469"/>
    </location>
</feature>
<feature type="compositionally biased region" description="Basic and acidic residues" evidence="2">
    <location>
        <begin position="572"/>
        <end position="604"/>
    </location>
</feature>
<protein>
    <recommendedName>
        <fullName evidence="1">UBX domain-containing protein 4</fullName>
    </recommendedName>
</protein>
<gene>
    <name evidence="4" type="ORF">TGEB3V08_LOCUS2612</name>
</gene>
<dbReference type="InterPro" id="IPR001012">
    <property type="entry name" value="UBX_dom"/>
</dbReference>
<feature type="region of interest" description="Disordered" evidence="2">
    <location>
        <begin position="395"/>
        <end position="476"/>
    </location>
</feature>
<dbReference type="AlphaFoldDB" id="A0A7R9PJ85"/>
<sequence length="804" mass="88726">MYPPISSPPPTYEAAMGKVKKLANALVVLSSTTEDGEIEVRISLSHPPSYEESLAQRMMSVSAPLPRSVSPPPPWSLAATTAANTHYCSCANCKSGATTAARGCFSTLEYLHRLCILYLCLEWFHHSCTWLFLYPRVSPQTVYLVSVSRVVLPQLHVVSGATTAARGGLRVSLPSSQRDSDSRVLVTENQRQLRVSLPPEPATSSHDHCPCSKCQSRYGTYCDSSGDVLLLDTATAMQGVLTDGIALCNLMLQTKSSEFRTRLRHAASSTQSVAATGLTTPNIEYRKPIYQKSDTSQGGECNRVVGVFPLLKQVLGSTRKIRPKRKFGLLFCRTVPFTGALTCFADFQYELLDQIVPVPSLFFIGSAGAPLEVVAGKVSVPDLVLRIDGVLQKHRSSTPAVPKPLESPAQSQSVLESKPSTSGSLHPSRTESSISSEADTLLSTTSPPETTPDVSVGSTLSASTSSTAVKSEEPPTSIAKEVETAAGKEERIKRAQELLELKRLQKLKEEKEKERIEELERRQVGQEVQNMRRLQQDQELKQLKEERQREKAEEAAARGRILKQIEQDRAERAARFNSEKAAQQEELSKRQQEQLAEQARRLAEKQASSSSVAHIQFRIPNDSPHTHKFAATDTLADVYTYINSQLNLNFREFSLFTNFPRRELSQSSNSQTLRDLQLVPSAVILIQPTSSGSVVTSSGDVSAVTRFIRTLITPIFAIYNYVWSLVFGRGVGSPAEAQTQRNKRKEPDHTSGSQSNIPSEAVRRRNNLGETKVARREGNIHRLTNRDSSDDENNTWNGNSTQQM</sequence>
<organism evidence="4">
    <name type="scientific">Timema genevievae</name>
    <name type="common">Walking stick</name>
    <dbReference type="NCBI Taxonomy" id="629358"/>
    <lineage>
        <taxon>Eukaryota</taxon>
        <taxon>Metazoa</taxon>
        <taxon>Ecdysozoa</taxon>
        <taxon>Arthropoda</taxon>
        <taxon>Hexapoda</taxon>
        <taxon>Insecta</taxon>
        <taxon>Pterygota</taxon>
        <taxon>Neoptera</taxon>
        <taxon>Polyneoptera</taxon>
        <taxon>Phasmatodea</taxon>
        <taxon>Timematodea</taxon>
        <taxon>Timematoidea</taxon>
        <taxon>Timematidae</taxon>
        <taxon>Timema</taxon>
    </lineage>
</organism>
<feature type="domain" description="UBX" evidence="3">
    <location>
        <begin position="608"/>
        <end position="686"/>
    </location>
</feature>
<dbReference type="GO" id="GO:0005783">
    <property type="term" value="C:endoplasmic reticulum"/>
    <property type="evidence" value="ECO:0007669"/>
    <property type="project" value="TreeGrafter"/>
</dbReference>
<dbReference type="SMART" id="SM00166">
    <property type="entry name" value="UBX"/>
    <property type="match status" value="1"/>
</dbReference>
<dbReference type="EMBL" id="OE839775">
    <property type="protein sequence ID" value="CAD7588562.1"/>
    <property type="molecule type" value="Genomic_DNA"/>
</dbReference>
<feature type="region of interest" description="Disordered" evidence="2">
    <location>
        <begin position="572"/>
        <end position="607"/>
    </location>
</feature>
<evidence type="ECO:0000256" key="1">
    <source>
        <dbReference type="ARBA" id="ARBA00040925"/>
    </source>
</evidence>
<feature type="compositionally biased region" description="Polar residues" evidence="2">
    <location>
        <begin position="408"/>
        <end position="438"/>
    </location>
</feature>
<feature type="region of interest" description="Disordered" evidence="2">
    <location>
        <begin position="736"/>
        <end position="804"/>
    </location>
</feature>
<accession>A0A7R9PJ85</accession>
<evidence type="ECO:0000313" key="4">
    <source>
        <dbReference type="EMBL" id="CAD7588562.1"/>
    </source>
</evidence>
<dbReference type="GO" id="GO:0036503">
    <property type="term" value="P:ERAD pathway"/>
    <property type="evidence" value="ECO:0007669"/>
    <property type="project" value="TreeGrafter"/>
</dbReference>
<feature type="compositionally biased region" description="Polar residues" evidence="2">
    <location>
        <begin position="794"/>
        <end position="804"/>
    </location>
</feature>
<dbReference type="CDD" id="cd01767">
    <property type="entry name" value="UBX"/>
    <property type="match status" value="1"/>
</dbReference>
<dbReference type="PANTHER" id="PTHR46424:SF1">
    <property type="entry name" value="UBX DOMAIN-CONTAINING PROTEIN 4"/>
    <property type="match status" value="1"/>
</dbReference>
<dbReference type="InterPro" id="IPR029071">
    <property type="entry name" value="Ubiquitin-like_domsf"/>
</dbReference>
<dbReference type="CDD" id="cd22249">
    <property type="entry name" value="UDM1_RNF168_RNF169-like"/>
    <property type="match status" value="1"/>
</dbReference>
<dbReference type="SUPFAM" id="SSF54236">
    <property type="entry name" value="Ubiquitin-like"/>
    <property type="match status" value="1"/>
</dbReference>
<feature type="compositionally biased region" description="Basic and acidic residues" evidence="2">
    <location>
        <begin position="772"/>
        <end position="788"/>
    </location>
</feature>
<reference evidence="4" key="1">
    <citation type="submission" date="2020-11" db="EMBL/GenBank/DDBJ databases">
        <authorList>
            <person name="Tran Van P."/>
        </authorList>
    </citation>
    <scope>NUCLEOTIDE SEQUENCE</scope>
</reference>
<evidence type="ECO:0000256" key="2">
    <source>
        <dbReference type="SAM" id="MobiDB-lite"/>
    </source>
</evidence>
<name>A0A7R9PJ85_TIMGE</name>
<proteinExistence type="predicted"/>
<dbReference type="Pfam" id="PF00789">
    <property type="entry name" value="UBX"/>
    <property type="match status" value="1"/>
</dbReference>
<evidence type="ECO:0000259" key="3">
    <source>
        <dbReference type="PROSITE" id="PS50033"/>
    </source>
</evidence>